<evidence type="ECO:0000313" key="2">
    <source>
        <dbReference type="Proteomes" id="UP001150581"/>
    </source>
</evidence>
<comment type="caution">
    <text evidence="1">The sequence shown here is derived from an EMBL/GenBank/DDBJ whole genome shotgun (WGS) entry which is preliminary data.</text>
</comment>
<accession>A0ACC1IDE3</accession>
<keyword evidence="2" id="KW-1185">Reference proteome</keyword>
<name>A0ACC1IDE3_9FUNG</name>
<evidence type="ECO:0000313" key="1">
    <source>
        <dbReference type="EMBL" id="KAJ1892965.1"/>
    </source>
</evidence>
<dbReference type="EMBL" id="JANBPG010000907">
    <property type="protein sequence ID" value="KAJ1892965.1"/>
    <property type="molecule type" value="Genomic_DNA"/>
</dbReference>
<sequence length="173" mass="18370">MPALGFVHRPASERAASGTFIAVRFHRATLFKSVSSLSSSGSDNDNDNNNDRANYQRVHSPTQSYSDRVTSVKNQRVGEGAKSSATVGSVGAKLQNTSGTAAPTAHRQPTAPAVPPGFQFAAQEIAQGSEMYPDTIAAPQGLFMRRKINMNNSTAVGTPPFLDTTLLPVKCFS</sequence>
<protein>
    <submittedName>
        <fullName evidence="1">Uncharacterized protein</fullName>
    </submittedName>
</protein>
<feature type="non-terminal residue" evidence="1">
    <location>
        <position position="173"/>
    </location>
</feature>
<reference evidence="1" key="1">
    <citation type="submission" date="2022-07" db="EMBL/GenBank/DDBJ databases">
        <title>Phylogenomic reconstructions and comparative analyses of Kickxellomycotina fungi.</title>
        <authorList>
            <person name="Reynolds N.K."/>
            <person name="Stajich J.E."/>
            <person name="Barry K."/>
            <person name="Grigoriev I.V."/>
            <person name="Crous P."/>
            <person name="Smith M.E."/>
        </authorList>
    </citation>
    <scope>NUCLEOTIDE SEQUENCE</scope>
    <source>
        <strain evidence="1">Benny 63K</strain>
    </source>
</reference>
<gene>
    <name evidence="1" type="ORF">LPJ66_006041</name>
</gene>
<dbReference type="Proteomes" id="UP001150581">
    <property type="component" value="Unassembled WGS sequence"/>
</dbReference>
<proteinExistence type="predicted"/>
<organism evidence="1 2">
    <name type="scientific">Kickxella alabastrina</name>
    <dbReference type="NCBI Taxonomy" id="61397"/>
    <lineage>
        <taxon>Eukaryota</taxon>
        <taxon>Fungi</taxon>
        <taxon>Fungi incertae sedis</taxon>
        <taxon>Zoopagomycota</taxon>
        <taxon>Kickxellomycotina</taxon>
        <taxon>Kickxellomycetes</taxon>
        <taxon>Kickxellales</taxon>
        <taxon>Kickxellaceae</taxon>
        <taxon>Kickxella</taxon>
    </lineage>
</organism>